<dbReference type="Proteomes" id="UP000179047">
    <property type="component" value="Unassembled WGS sequence"/>
</dbReference>
<organism evidence="1 2">
    <name type="scientific">Candidatus Yanofskybacteria bacterium RIFCSPLOWO2_01_FULL_49_25</name>
    <dbReference type="NCBI Taxonomy" id="1802701"/>
    <lineage>
        <taxon>Bacteria</taxon>
        <taxon>Candidatus Yanofskyibacteriota</taxon>
    </lineage>
</organism>
<dbReference type="AlphaFoldDB" id="A0A1F8GQ81"/>
<reference evidence="1 2" key="1">
    <citation type="journal article" date="2016" name="Nat. Commun.">
        <title>Thousands of microbial genomes shed light on interconnected biogeochemical processes in an aquifer system.</title>
        <authorList>
            <person name="Anantharaman K."/>
            <person name="Brown C.T."/>
            <person name="Hug L.A."/>
            <person name="Sharon I."/>
            <person name="Castelle C.J."/>
            <person name="Probst A.J."/>
            <person name="Thomas B.C."/>
            <person name="Singh A."/>
            <person name="Wilkins M.J."/>
            <person name="Karaoz U."/>
            <person name="Brodie E.L."/>
            <person name="Williams K.H."/>
            <person name="Hubbard S.S."/>
            <person name="Banfield J.F."/>
        </authorList>
    </citation>
    <scope>NUCLEOTIDE SEQUENCE [LARGE SCALE GENOMIC DNA]</scope>
</reference>
<comment type="caution">
    <text evidence="1">The sequence shown here is derived from an EMBL/GenBank/DDBJ whole genome shotgun (WGS) entry which is preliminary data.</text>
</comment>
<dbReference type="GO" id="GO:0005524">
    <property type="term" value="F:ATP binding"/>
    <property type="evidence" value="ECO:0007669"/>
    <property type="project" value="InterPro"/>
</dbReference>
<evidence type="ECO:0000313" key="1">
    <source>
        <dbReference type="EMBL" id="OGN27491.1"/>
    </source>
</evidence>
<sequence length="697" mass="76809">MWSQEQIQRLTGLFGRYNAFPSGGREDEFVIVRENGKRQGIFKEWAPPVLPYLAGMEEEAWHKKAGTQPAFLAKELRRARRNSWVIDRDLTTRFAAEALPQDPSARVQELVWRLVLALGLMGPFYHLEALVDDPVQLGIGDKASSGGGLDVVALLLPSAFQRRVTSTAGNWNGLSWPAIKRSTASALASSAHAGVLLGLAGLLGVPPEHLIFAANALEWIPTRVGGKKGDVTEKEAISGLADIIGRSREGGNPNCLAVLASTNATIRFFNWLPLIEGQENFMGRKWTYASVCDTTDDLFDALDAHPELWCAEFRETYQTQLRPQLLNLDASSAKGRFLLDLIINERRLNGKFTRNKPVVKPWSLPSSRLIANATHQFHQADLIGTKPVGLALASRVLGSDYVLPGLVISMDSNESTCCNFCYERLITAARNQWPRVNSWVVRSSSMDEGTARGIYESVLRVSSSGLQEAIGICVRSYYGENAMAFRRATGLDGLSDRLEIAVLLQPYQTGICGGVATVTTLADDSRQYQISVAQTAEQVTSGGRTKEFKFQEGAPLVPEWNSLVIVLKRLHQVFQGSIQVEWVKTRTERIIILQMEFLPQRLKRDGDKVRHTEIVNIPITTLEDVGNAIDVVEALDSTTTVARLVIGSGIDPRTFNGTLAAAVVRLNRRVTEIYLEKPVSPSSHFASICGHFGIVFV</sequence>
<dbReference type="InterPro" id="IPR013815">
    <property type="entry name" value="ATP_grasp_subdomain_1"/>
</dbReference>
<name>A0A1F8GQ81_9BACT</name>
<dbReference type="EMBL" id="MGKP01000029">
    <property type="protein sequence ID" value="OGN27491.1"/>
    <property type="molecule type" value="Genomic_DNA"/>
</dbReference>
<proteinExistence type="predicted"/>
<accession>A0A1F8GQ81</accession>
<evidence type="ECO:0000313" key="2">
    <source>
        <dbReference type="Proteomes" id="UP000179047"/>
    </source>
</evidence>
<protein>
    <submittedName>
        <fullName evidence="1">Uncharacterized protein</fullName>
    </submittedName>
</protein>
<dbReference type="STRING" id="1802701.A3A33_04680"/>
<dbReference type="Gene3D" id="3.30.1490.20">
    <property type="entry name" value="ATP-grasp fold, A domain"/>
    <property type="match status" value="1"/>
</dbReference>
<dbReference type="SUPFAM" id="SSF56059">
    <property type="entry name" value="Glutathione synthetase ATP-binding domain-like"/>
    <property type="match status" value="1"/>
</dbReference>
<gene>
    <name evidence="1" type="ORF">A3A33_04680</name>
</gene>